<protein>
    <recommendedName>
        <fullName evidence="4">PEP-CTERM protein-sorting domain-containing protein</fullName>
    </recommendedName>
</protein>
<evidence type="ECO:0000313" key="3">
    <source>
        <dbReference type="Proteomes" id="UP000315750"/>
    </source>
</evidence>
<proteinExistence type="predicted"/>
<name>A0A518AK08_9BACT</name>
<gene>
    <name evidence="2" type="ORF">Pan181_12480</name>
</gene>
<evidence type="ECO:0000313" key="2">
    <source>
        <dbReference type="EMBL" id="QDU55062.1"/>
    </source>
</evidence>
<accession>A0A518AK08</accession>
<dbReference type="EMBL" id="CP036278">
    <property type="protein sequence ID" value="QDU55062.1"/>
    <property type="molecule type" value="Genomic_DNA"/>
</dbReference>
<organism evidence="2 3">
    <name type="scientific">Aeoliella mucimassa</name>
    <dbReference type="NCBI Taxonomy" id="2527972"/>
    <lineage>
        <taxon>Bacteria</taxon>
        <taxon>Pseudomonadati</taxon>
        <taxon>Planctomycetota</taxon>
        <taxon>Planctomycetia</taxon>
        <taxon>Pirellulales</taxon>
        <taxon>Lacipirellulaceae</taxon>
        <taxon>Aeoliella</taxon>
    </lineage>
</organism>
<evidence type="ECO:0000256" key="1">
    <source>
        <dbReference type="SAM" id="SignalP"/>
    </source>
</evidence>
<keyword evidence="3" id="KW-1185">Reference proteome</keyword>
<reference evidence="2 3" key="1">
    <citation type="submission" date="2019-02" db="EMBL/GenBank/DDBJ databases">
        <title>Deep-cultivation of Planctomycetes and their phenomic and genomic characterization uncovers novel biology.</title>
        <authorList>
            <person name="Wiegand S."/>
            <person name="Jogler M."/>
            <person name="Boedeker C."/>
            <person name="Pinto D."/>
            <person name="Vollmers J."/>
            <person name="Rivas-Marin E."/>
            <person name="Kohn T."/>
            <person name="Peeters S.H."/>
            <person name="Heuer A."/>
            <person name="Rast P."/>
            <person name="Oberbeckmann S."/>
            <person name="Bunk B."/>
            <person name="Jeske O."/>
            <person name="Meyerdierks A."/>
            <person name="Storesund J.E."/>
            <person name="Kallscheuer N."/>
            <person name="Luecker S."/>
            <person name="Lage O.M."/>
            <person name="Pohl T."/>
            <person name="Merkel B.J."/>
            <person name="Hornburger P."/>
            <person name="Mueller R.-W."/>
            <person name="Bruemmer F."/>
            <person name="Labrenz M."/>
            <person name="Spormann A.M."/>
            <person name="Op den Camp H."/>
            <person name="Overmann J."/>
            <person name="Amann R."/>
            <person name="Jetten M.S.M."/>
            <person name="Mascher T."/>
            <person name="Medema M.H."/>
            <person name="Devos D.P."/>
            <person name="Kaster A.-K."/>
            <person name="Ovreas L."/>
            <person name="Rohde M."/>
            <person name="Galperin M.Y."/>
            <person name="Jogler C."/>
        </authorList>
    </citation>
    <scope>NUCLEOTIDE SEQUENCE [LARGE SCALE GENOMIC DNA]</scope>
    <source>
        <strain evidence="2 3">Pan181</strain>
    </source>
</reference>
<feature type="signal peptide" evidence="1">
    <location>
        <begin position="1"/>
        <end position="32"/>
    </location>
</feature>
<sequence length="189" mass="19931" precursor="true">MIDSLIYRNTVFATRPLLATLCLAVMPTLATASEFTFHNENTLEPLVVLELSGTGPFDHSDVVSLEVTDLGATYFAGMVSGTYSGTFTSSSGEAIMDVPPFSLASSAFVDAFFASNDAPDSNSGNAGVFQLGFGSLNGAADFLYYDNLSSQTSIAGSWIGMSNVVPEPNSLLLLSAAGTCLALCYRRFR</sequence>
<dbReference type="Proteomes" id="UP000315750">
    <property type="component" value="Chromosome"/>
</dbReference>
<dbReference type="KEGG" id="amuc:Pan181_12480"/>
<feature type="chain" id="PRO_5021930724" description="PEP-CTERM protein-sorting domain-containing protein" evidence="1">
    <location>
        <begin position="33"/>
        <end position="189"/>
    </location>
</feature>
<dbReference type="InterPro" id="IPR013424">
    <property type="entry name" value="Ice-binding_C"/>
</dbReference>
<dbReference type="NCBIfam" id="TIGR02595">
    <property type="entry name" value="PEP_CTERM"/>
    <property type="match status" value="1"/>
</dbReference>
<keyword evidence="1" id="KW-0732">Signal</keyword>
<evidence type="ECO:0008006" key="4">
    <source>
        <dbReference type="Google" id="ProtNLM"/>
    </source>
</evidence>
<dbReference type="AlphaFoldDB" id="A0A518AK08"/>